<keyword evidence="3" id="KW-1185">Reference proteome</keyword>
<dbReference type="AlphaFoldDB" id="A0A6N7VUF4"/>
<name>A0A6N7VUF4_9ACTO</name>
<dbReference type="InterPro" id="IPR036736">
    <property type="entry name" value="ACP-like_sf"/>
</dbReference>
<dbReference type="Gene3D" id="1.10.1200.10">
    <property type="entry name" value="ACP-like"/>
    <property type="match status" value="1"/>
</dbReference>
<proteinExistence type="predicted"/>
<evidence type="ECO:0000313" key="3">
    <source>
        <dbReference type="Proteomes" id="UP000470875"/>
    </source>
</evidence>
<feature type="region of interest" description="Disordered" evidence="1">
    <location>
        <begin position="1"/>
        <end position="74"/>
    </location>
</feature>
<sequence length="146" mass="15193">MGTIGDRLGADLQALFGGEGEASPDSADSPSDKADGPVDDATERTVDPAAAEADGESVLAQTSEEETRTASSPEETVFVTIAELSGIDRAALTAETGLVDIAVDGLALWAVVAELERSVGDRFLDEDVRQWQTVGEMVEAGQRAAR</sequence>
<evidence type="ECO:0000256" key="1">
    <source>
        <dbReference type="SAM" id="MobiDB-lite"/>
    </source>
</evidence>
<dbReference type="Proteomes" id="UP000470875">
    <property type="component" value="Unassembled WGS sequence"/>
</dbReference>
<dbReference type="EMBL" id="VULO01000018">
    <property type="protein sequence ID" value="MSS85419.1"/>
    <property type="molecule type" value="Genomic_DNA"/>
</dbReference>
<organism evidence="2 3">
    <name type="scientific">Scrofimicrobium canadense</name>
    <dbReference type="NCBI Taxonomy" id="2652290"/>
    <lineage>
        <taxon>Bacteria</taxon>
        <taxon>Bacillati</taxon>
        <taxon>Actinomycetota</taxon>
        <taxon>Actinomycetes</taxon>
        <taxon>Actinomycetales</taxon>
        <taxon>Actinomycetaceae</taxon>
        <taxon>Scrofimicrobium</taxon>
    </lineage>
</organism>
<dbReference type="RefSeq" id="WP_154546664.1">
    <property type="nucleotide sequence ID" value="NZ_VULO01000018.1"/>
</dbReference>
<accession>A0A6N7VUF4</accession>
<comment type="caution">
    <text evidence="2">The sequence shown here is derived from an EMBL/GenBank/DDBJ whole genome shotgun (WGS) entry which is preliminary data.</text>
</comment>
<reference evidence="2 3" key="1">
    <citation type="submission" date="2019-08" db="EMBL/GenBank/DDBJ databases">
        <title>In-depth cultivation of the pig gut microbiome towards novel bacterial diversity and tailored functional studies.</title>
        <authorList>
            <person name="Wylensek D."/>
            <person name="Hitch T.C.A."/>
            <person name="Clavel T."/>
        </authorList>
    </citation>
    <scope>NUCLEOTIDE SEQUENCE [LARGE SCALE GENOMIC DNA]</scope>
    <source>
        <strain evidence="2 3">WB03_NA08</strain>
    </source>
</reference>
<gene>
    <name evidence="2" type="ORF">FYJ24_11830</name>
</gene>
<feature type="compositionally biased region" description="Basic and acidic residues" evidence="1">
    <location>
        <begin position="30"/>
        <end position="46"/>
    </location>
</feature>
<evidence type="ECO:0000313" key="2">
    <source>
        <dbReference type="EMBL" id="MSS85419.1"/>
    </source>
</evidence>
<protein>
    <submittedName>
        <fullName evidence="2">Uncharacterized protein</fullName>
    </submittedName>
</protein>
<dbReference type="SUPFAM" id="SSF47336">
    <property type="entry name" value="ACP-like"/>
    <property type="match status" value="1"/>
</dbReference>